<geneLocation type="mitochondrion" evidence="1"/>
<reference evidence="1" key="1">
    <citation type="journal article" date="2015" name="Genome Biol. Evol.">
        <title>Organellar Genomes of White Spruce (Picea glauca): Assembly and Annotation.</title>
        <authorList>
            <person name="Jackman S.D."/>
            <person name="Warren R.L."/>
            <person name="Gibb E.A."/>
            <person name="Vandervalk B.P."/>
            <person name="Mohamadi H."/>
            <person name="Chu J."/>
            <person name="Raymond A."/>
            <person name="Pleasance S."/>
            <person name="Coope R."/>
            <person name="Wildung M.R."/>
            <person name="Ritland C.E."/>
            <person name="Bousquet J."/>
            <person name="Jones S.J."/>
            <person name="Bohlmann J."/>
            <person name="Birol I."/>
        </authorList>
    </citation>
    <scope>NUCLEOTIDE SEQUENCE [LARGE SCALE GENOMIC DNA]</scope>
    <source>
        <tissue evidence="1">Flushing bud</tissue>
    </source>
</reference>
<organism evidence="1">
    <name type="scientific">Picea glauca</name>
    <name type="common">White spruce</name>
    <name type="synonym">Pinus glauca</name>
    <dbReference type="NCBI Taxonomy" id="3330"/>
    <lineage>
        <taxon>Eukaryota</taxon>
        <taxon>Viridiplantae</taxon>
        <taxon>Streptophyta</taxon>
        <taxon>Embryophyta</taxon>
        <taxon>Tracheophyta</taxon>
        <taxon>Spermatophyta</taxon>
        <taxon>Pinopsida</taxon>
        <taxon>Pinidae</taxon>
        <taxon>Conifers I</taxon>
        <taxon>Pinales</taxon>
        <taxon>Pinaceae</taxon>
        <taxon>Picea</taxon>
    </lineage>
</organism>
<dbReference type="AlphaFoldDB" id="A0A101M1L6"/>
<comment type="caution">
    <text evidence="1">The sequence shown here is derived from an EMBL/GenBank/DDBJ whole genome shotgun (WGS) entry which is preliminary data.</text>
</comment>
<dbReference type="EMBL" id="LKAM01000003">
    <property type="protein sequence ID" value="KUM49381.1"/>
    <property type="molecule type" value="Genomic_DNA"/>
</dbReference>
<protein>
    <submittedName>
        <fullName evidence="1">Uncharacterized protein</fullName>
    </submittedName>
</protein>
<accession>A0A101M1L6</accession>
<keyword evidence="1" id="KW-0496">Mitochondrion</keyword>
<gene>
    <name evidence="1" type="ORF">ABT39_MTgene3930</name>
</gene>
<evidence type="ECO:0000313" key="1">
    <source>
        <dbReference type="EMBL" id="KUM49381.1"/>
    </source>
</evidence>
<name>A0A101M1L6_PICGL</name>
<proteinExistence type="predicted"/>
<sequence>MYVFSPHATSLLAFFLACFHRDKVLDLNALKAHSRPLQRWYEGGVRVSQGGVKRGSLPSYARWCIQR</sequence>